<dbReference type="SUPFAM" id="SSF53448">
    <property type="entry name" value="Nucleotide-diphospho-sugar transferases"/>
    <property type="match status" value="1"/>
</dbReference>
<dbReference type="STRING" id="1121942.SAMN02745148_02758"/>
<name>A0A1M5BZN3_9GAMM</name>
<accession>A0A1M5BZN3</accession>
<proteinExistence type="predicted"/>
<sequence length="275" mass="31964">MPKQGRVIVSCTSTHDRLELLFYAVKSISRQTFKPDRFYINISREPYLRDKGIKKLPSWLEDEDATVNFVENIGSYRKLLPILSEAEESDLIITIDDDVLYHPDWLKRMVETAREHPSEIVCGRAKSIKKNFFGKYQSYYNWRRIKKSRSGFWLLPIGCAGIAYRKNLIDESFINDRRFLDIAQVNDDLWFRVASLKLNVGVHVNRKIEEGNINLVHNKGLENSNVFSVRGSPFVKKLVYELYGRIFGYLGGGLSGNDNAWKDIIKYLNLKKMTL</sequence>
<gene>
    <name evidence="2" type="ORF">SAMN02745148_02758</name>
</gene>
<dbReference type="RefSeq" id="WP_084671599.1">
    <property type="nucleotide sequence ID" value="NZ_FQUJ01000012.1"/>
</dbReference>
<dbReference type="InterPro" id="IPR029044">
    <property type="entry name" value="Nucleotide-diphossugar_trans"/>
</dbReference>
<dbReference type="Pfam" id="PF00535">
    <property type="entry name" value="Glycos_transf_2"/>
    <property type="match status" value="1"/>
</dbReference>
<dbReference type="OrthoDB" id="5465469at2"/>
<keyword evidence="3" id="KW-1185">Reference proteome</keyword>
<dbReference type="Proteomes" id="UP000184346">
    <property type="component" value="Unassembled WGS sequence"/>
</dbReference>
<protein>
    <submittedName>
        <fullName evidence="2">Glycosyl transferase family 2</fullName>
    </submittedName>
</protein>
<dbReference type="AlphaFoldDB" id="A0A1M5BZN3"/>
<evidence type="ECO:0000313" key="3">
    <source>
        <dbReference type="Proteomes" id="UP000184346"/>
    </source>
</evidence>
<dbReference type="Gene3D" id="3.90.550.10">
    <property type="entry name" value="Spore Coat Polysaccharide Biosynthesis Protein SpsA, Chain A"/>
    <property type="match status" value="1"/>
</dbReference>
<reference evidence="2 3" key="1">
    <citation type="submission" date="2016-11" db="EMBL/GenBank/DDBJ databases">
        <authorList>
            <person name="Jaros S."/>
            <person name="Januszkiewicz K."/>
            <person name="Wedrychowicz H."/>
        </authorList>
    </citation>
    <scope>NUCLEOTIDE SEQUENCE [LARGE SCALE GENOMIC DNA]</scope>
    <source>
        <strain evidence="2 3">DSM 19980</strain>
    </source>
</reference>
<keyword evidence="2" id="KW-0808">Transferase</keyword>
<dbReference type="EMBL" id="FQUJ01000012">
    <property type="protein sequence ID" value="SHF47948.1"/>
    <property type="molecule type" value="Genomic_DNA"/>
</dbReference>
<evidence type="ECO:0000259" key="1">
    <source>
        <dbReference type="Pfam" id="PF00535"/>
    </source>
</evidence>
<feature type="domain" description="Glycosyltransferase 2-like" evidence="1">
    <location>
        <begin position="89"/>
        <end position="169"/>
    </location>
</feature>
<dbReference type="InterPro" id="IPR001173">
    <property type="entry name" value="Glyco_trans_2-like"/>
</dbReference>
<evidence type="ECO:0000313" key="2">
    <source>
        <dbReference type="EMBL" id="SHF47948.1"/>
    </source>
</evidence>
<organism evidence="2 3">
    <name type="scientific">Modicisalibacter ilicicola DSM 19980</name>
    <dbReference type="NCBI Taxonomy" id="1121942"/>
    <lineage>
        <taxon>Bacteria</taxon>
        <taxon>Pseudomonadati</taxon>
        <taxon>Pseudomonadota</taxon>
        <taxon>Gammaproteobacteria</taxon>
        <taxon>Oceanospirillales</taxon>
        <taxon>Halomonadaceae</taxon>
        <taxon>Modicisalibacter</taxon>
    </lineage>
</organism>
<dbReference type="GO" id="GO:0016740">
    <property type="term" value="F:transferase activity"/>
    <property type="evidence" value="ECO:0007669"/>
    <property type="project" value="UniProtKB-KW"/>
</dbReference>